<evidence type="ECO:0000256" key="1">
    <source>
        <dbReference type="ARBA" id="ARBA00007137"/>
    </source>
</evidence>
<dbReference type="GO" id="GO:0032259">
    <property type="term" value="P:methylation"/>
    <property type="evidence" value="ECO:0007669"/>
    <property type="project" value="UniProtKB-KW"/>
</dbReference>
<dbReference type="KEGG" id="emt:CPZ25_005925"/>
<dbReference type="EMBL" id="CP029487">
    <property type="protein sequence ID" value="QCT70883.1"/>
    <property type="molecule type" value="Genomic_DNA"/>
</dbReference>
<name>A0A2A5T8N8_EUBML</name>
<dbReference type="Pfam" id="PF06253">
    <property type="entry name" value="MTTB"/>
    <property type="match status" value="1"/>
</dbReference>
<evidence type="ECO:0008006" key="6">
    <source>
        <dbReference type="Google" id="ProtNLM"/>
    </source>
</evidence>
<dbReference type="GO" id="GO:0008168">
    <property type="term" value="F:methyltransferase activity"/>
    <property type="evidence" value="ECO:0007669"/>
    <property type="project" value="UniProtKB-KW"/>
</dbReference>
<evidence type="ECO:0000313" key="5">
    <source>
        <dbReference type="Proteomes" id="UP000218387"/>
    </source>
</evidence>
<organism evidence="4 5">
    <name type="scientific">Eubacterium maltosivorans</name>
    <dbReference type="NCBI Taxonomy" id="2041044"/>
    <lineage>
        <taxon>Bacteria</taxon>
        <taxon>Bacillati</taxon>
        <taxon>Bacillota</taxon>
        <taxon>Clostridia</taxon>
        <taxon>Eubacteriales</taxon>
        <taxon>Eubacteriaceae</taxon>
        <taxon>Eubacterium</taxon>
    </lineage>
</organism>
<protein>
    <recommendedName>
        <fullName evidence="6">Trimethylamine methyltransferase</fullName>
    </recommendedName>
</protein>
<dbReference type="GO" id="GO:0015948">
    <property type="term" value="P:methanogenesis"/>
    <property type="evidence" value="ECO:0007669"/>
    <property type="project" value="InterPro"/>
</dbReference>
<keyword evidence="2" id="KW-0489">Methyltransferase</keyword>
<dbReference type="InterPro" id="IPR010426">
    <property type="entry name" value="MTTB_MeTrfase"/>
</dbReference>
<dbReference type="AlphaFoldDB" id="A0A2A5T8N8"/>
<gene>
    <name evidence="4" type="ORF">CPZ25_005925</name>
</gene>
<sequence length="480" mass="53876">MKAYEKYIKKEKIEKIHEKSLHILKHTGIKFEHPEALDIFKRNGASVENDTVYLDEKMVQNALETVPESFTRFSLKGSYEVGHGSRIMRPADGSIYLSENGHIRKMTNSDIIRQFKLGEASKIVNSNDVNGFLETEHFSKEQKIFSNIAIALKYSHTAPVALMPRTFALSEKESVREVFAEGIRLVKRFEGVEDDEKYVISYGVNTLSPLCYDHDPIERILAHCDENQPLWISPCGMALLTAPPSIAGMMAMTNAETLAGIVLTQLCRPGLPVVYGNTSAGTNLRTLQLSIGAPESALICYATAGLADLYHMPFRTGGALSDAKDFDIQAGIESEMLTFATLDCGADLVAHACGIMGSFNVISFEKYIVDEEITAMCSRLIRGIDCDESRFCIKEIEETGARGTFLKGRTPKMYREEFYLPEFLNKEDPNQWMNRGAPSIDALCKEEVERRIASYEAPEITKEQDDLLRPYIPVEYRENI</sequence>
<dbReference type="RefSeq" id="WP_096920809.1">
    <property type="nucleotide sequence ID" value="NZ_CABJDW020000014.1"/>
</dbReference>
<comment type="similarity">
    <text evidence="1">Belongs to the trimethylamine methyltransferase family.</text>
</comment>
<reference evidence="4 5" key="1">
    <citation type="submission" date="2018-05" db="EMBL/GenBank/DDBJ databases">
        <title>Genome comparison of Eubacterium sp.</title>
        <authorList>
            <person name="Feng Y."/>
            <person name="Sanchez-Andrea I."/>
            <person name="Stams A.J.M."/>
            <person name="De Vos W.M."/>
        </authorList>
    </citation>
    <scope>NUCLEOTIDE SEQUENCE [LARGE SCALE GENOMIC DNA]</scope>
    <source>
        <strain evidence="4 5">YI</strain>
    </source>
</reference>
<dbReference type="InterPro" id="IPR038601">
    <property type="entry name" value="MttB-like_sf"/>
</dbReference>
<evidence type="ECO:0000256" key="3">
    <source>
        <dbReference type="ARBA" id="ARBA00022679"/>
    </source>
</evidence>
<keyword evidence="3" id="KW-0808">Transferase</keyword>
<accession>A0A2A5T8N8</accession>
<dbReference type="Gene3D" id="3.20.20.480">
    <property type="entry name" value="Trimethylamine methyltransferase-like"/>
    <property type="match status" value="1"/>
</dbReference>
<keyword evidence="5" id="KW-1185">Reference proteome</keyword>
<evidence type="ECO:0000313" key="4">
    <source>
        <dbReference type="EMBL" id="QCT70883.1"/>
    </source>
</evidence>
<proteinExistence type="inferred from homology"/>
<dbReference type="Proteomes" id="UP000218387">
    <property type="component" value="Chromosome"/>
</dbReference>
<evidence type="ECO:0000256" key="2">
    <source>
        <dbReference type="ARBA" id="ARBA00022603"/>
    </source>
</evidence>